<dbReference type="EMBL" id="CP104013">
    <property type="protein sequence ID" value="UYP43976.1"/>
    <property type="molecule type" value="Genomic_DNA"/>
</dbReference>
<keyword evidence="2" id="KW-1185">Reference proteome</keyword>
<reference evidence="1" key="1">
    <citation type="submission" date="2022-09" db="EMBL/GenBank/DDBJ databases">
        <title>Actin cytoskeleton and complex cell architecture in an #Asgard archaeon.</title>
        <authorList>
            <person name="Ponce Toledo R.I."/>
            <person name="Schleper C."/>
            <person name="Rodrigues Oliveira T."/>
            <person name="Wollweber F."/>
            <person name="Xu J."/>
            <person name="Rittmann S."/>
            <person name="Klingl A."/>
            <person name="Pilhofer M."/>
        </authorList>
    </citation>
    <scope>NUCLEOTIDE SEQUENCE</scope>
    <source>
        <strain evidence="1">B-35</strain>
    </source>
</reference>
<organism evidence="1 2">
    <name type="scientific">Candidatus Lokiarchaeum ossiferum</name>
    <dbReference type="NCBI Taxonomy" id="2951803"/>
    <lineage>
        <taxon>Archaea</taxon>
        <taxon>Promethearchaeati</taxon>
        <taxon>Promethearchaeota</taxon>
        <taxon>Promethearchaeia</taxon>
        <taxon>Promethearchaeales</taxon>
        <taxon>Promethearchaeaceae</taxon>
        <taxon>Candidatus Lokiarchaeum</taxon>
    </lineage>
</organism>
<gene>
    <name evidence="1" type="ORF">NEF87_000261</name>
</gene>
<protein>
    <recommendedName>
        <fullName evidence="3">SHSP domain-containing protein</fullName>
    </recommendedName>
</protein>
<evidence type="ECO:0000313" key="2">
    <source>
        <dbReference type="Proteomes" id="UP001208689"/>
    </source>
</evidence>
<name>A0ABY6HKC3_9ARCH</name>
<dbReference type="Proteomes" id="UP001208689">
    <property type="component" value="Chromosome"/>
</dbReference>
<dbReference type="SUPFAM" id="SSF49764">
    <property type="entry name" value="HSP20-like chaperones"/>
    <property type="match status" value="1"/>
</dbReference>
<accession>A0ABY6HKC3</accession>
<sequence length="194" mass="22826">MKVFRIFDDIDKEFERIHDEWNDIEKKFQKMKQDSSLKDNYHFSSHYENFYDSNQKDKSYSLSYKYETGMDEPEIMIEGDVDKDTINRFVSGINSKYGVELEGSSIKNPKLLLSKKKKKNEKKGEPKDDTHIYRFEMPGIGLKDIETKIEGDLLKIIGKNDKVEYKKQIRLPFKPKNKPTIDADNGLITLKVNK</sequence>
<evidence type="ECO:0000313" key="1">
    <source>
        <dbReference type="EMBL" id="UYP43976.1"/>
    </source>
</evidence>
<evidence type="ECO:0008006" key="3">
    <source>
        <dbReference type="Google" id="ProtNLM"/>
    </source>
</evidence>
<dbReference type="InterPro" id="IPR008978">
    <property type="entry name" value="HSP20-like_chaperone"/>
</dbReference>
<proteinExistence type="predicted"/>